<organism evidence="2 3">
    <name type="scientific">Colletotrichum tabaci</name>
    <dbReference type="NCBI Taxonomy" id="1209068"/>
    <lineage>
        <taxon>Eukaryota</taxon>
        <taxon>Fungi</taxon>
        <taxon>Dikarya</taxon>
        <taxon>Ascomycota</taxon>
        <taxon>Pezizomycotina</taxon>
        <taxon>Sordariomycetes</taxon>
        <taxon>Hypocreomycetidae</taxon>
        <taxon>Glomerellales</taxon>
        <taxon>Glomerellaceae</taxon>
        <taxon>Colletotrichum</taxon>
        <taxon>Colletotrichum destructivum species complex</taxon>
    </lineage>
</organism>
<name>A0AAV9TG14_9PEZI</name>
<keyword evidence="3" id="KW-1185">Reference proteome</keyword>
<dbReference type="EMBL" id="JASAOK010000030">
    <property type="protein sequence ID" value="KAK6220285.1"/>
    <property type="molecule type" value="Genomic_DNA"/>
</dbReference>
<evidence type="ECO:0000313" key="3">
    <source>
        <dbReference type="Proteomes" id="UP001327957"/>
    </source>
</evidence>
<sequence>MVDSAGTPNTSPAARGLDSFRPALCATHEFDNAFDNAFDNVFGNVFDNLLDDASNNASDNASDNASNNAFAQRDTSGYPDFVLPCFLDADPSNNLVLLGTRHSYPVIRSSKLRILVHRGITASTLRAPKSHQDSLRHRSPADSHGHGDCDTKLVSEQHGQRWRQPTAAISGRVKSQPRLHHRKRRDSSERPGELR</sequence>
<evidence type="ECO:0000313" key="2">
    <source>
        <dbReference type="EMBL" id="KAK6220285.1"/>
    </source>
</evidence>
<feature type="region of interest" description="Disordered" evidence="1">
    <location>
        <begin position="125"/>
        <end position="195"/>
    </location>
</feature>
<gene>
    <name evidence="2" type="ORF">QIS74_05787</name>
</gene>
<feature type="compositionally biased region" description="Basic and acidic residues" evidence="1">
    <location>
        <begin position="186"/>
        <end position="195"/>
    </location>
</feature>
<dbReference type="Proteomes" id="UP001327957">
    <property type="component" value="Unassembled WGS sequence"/>
</dbReference>
<feature type="compositionally biased region" description="Basic residues" evidence="1">
    <location>
        <begin position="175"/>
        <end position="185"/>
    </location>
</feature>
<dbReference type="AlphaFoldDB" id="A0AAV9TG14"/>
<feature type="compositionally biased region" description="Basic and acidic residues" evidence="1">
    <location>
        <begin position="130"/>
        <end position="159"/>
    </location>
</feature>
<protein>
    <submittedName>
        <fullName evidence="2">Uncharacterized protein</fullName>
    </submittedName>
</protein>
<accession>A0AAV9TG14</accession>
<proteinExistence type="predicted"/>
<reference evidence="2 3" key="1">
    <citation type="submission" date="2023-04" db="EMBL/GenBank/DDBJ databases">
        <title>Colletotrichum tabacum stain YC1 causing leaf anthracnose on Nicotiana tabacum(L.) cv.</title>
        <authorList>
            <person name="Ji Z."/>
            <person name="Wang M."/>
            <person name="Zhang J."/>
            <person name="Wang N."/>
            <person name="Zhou Z."/>
        </authorList>
    </citation>
    <scope>NUCLEOTIDE SEQUENCE [LARGE SCALE GENOMIC DNA]</scope>
    <source>
        <strain evidence="2 3">YC1</strain>
    </source>
</reference>
<evidence type="ECO:0000256" key="1">
    <source>
        <dbReference type="SAM" id="MobiDB-lite"/>
    </source>
</evidence>
<comment type="caution">
    <text evidence="2">The sequence shown here is derived from an EMBL/GenBank/DDBJ whole genome shotgun (WGS) entry which is preliminary data.</text>
</comment>